<dbReference type="Gene3D" id="2.60.40.1180">
    <property type="entry name" value="Golgi alpha-mannosidase II"/>
    <property type="match status" value="1"/>
</dbReference>
<feature type="domain" description="Endo-beta-1,6-galactanase-like" evidence="1">
    <location>
        <begin position="2"/>
        <end position="228"/>
    </location>
</feature>
<sequence length="462" mass="52916">MIIDTKDTMQTIEGWGTSLCWWANVLGSKYKQNKVYKQVMDAIFEKNGLSLNIVRYNIGGTDPNCKEPWFKLGRAIECYINPEGSYNWESDKGQRDVLLFARDNYDINQIEAFSNSPPYFMTTSGSTTGSETGTTDNLKSEYYQPFVNYLISVSKHFIEKYNLAFTTIAPFNEPISLWWKKGNNQEGCHFDVNTQSIIIGQLYESLQNELTLKKNNITISSSDENSIDQSVETIKHLSPSALSKITRINTHSYNGSMRCELKQIAEQNKKQLWMSEYGCGDYPFNDVRSGIQLSNQITKDLNEMKCSAWIYWQVVEAAEDGNNWGMIKLPFVPASDDQVISISIGKQYYAMAQYSRFIKKGYQIINVDKIKITQGTSLIAAVSEQDSTLVLVYTNSVDKSFTIDFDLSSFIDDKKQKLLFKMFRTSQEENCKFITEFTIDTWTISPMLINNQSITTFIIKKQ</sequence>
<dbReference type="GO" id="GO:0004553">
    <property type="term" value="F:hydrolase activity, hydrolyzing O-glycosyl compounds"/>
    <property type="evidence" value="ECO:0007669"/>
    <property type="project" value="InterPro"/>
</dbReference>
<organism evidence="2 3">
    <name type="scientific">Acrasis kona</name>
    <dbReference type="NCBI Taxonomy" id="1008807"/>
    <lineage>
        <taxon>Eukaryota</taxon>
        <taxon>Discoba</taxon>
        <taxon>Heterolobosea</taxon>
        <taxon>Tetramitia</taxon>
        <taxon>Eutetramitia</taxon>
        <taxon>Acrasidae</taxon>
        <taxon>Acrasis</taxon>
    </lineage>
</organism>
<dbReference type="EMBL" id="JAOPGA020001801">
    <property type="protein sequence ID" value="KAL0491439.1"/>
    <property type="molecule type" value="Genomic_DNA"/>
</dbReference>
<dbReference type="SUPFAM" id="SSF51445">
    <property type="entry name" value="(Trans)glycosidases"/>
    <property type="match status" value="1"/>
</dbReference>
<dbReference type="AlphaFoldDB" id="A0AAW2ZPT7"/>
<accession>A0AAW2ZPT7</accession>
<dbReference type="Proteomes" id="UP001431209">
    <property type="component" value="Unassembled WGS sequence"/>
</dbReference>
<name>A0AAW2ZPT7_9EUKA</name>
<dbReference type="InterPro" id="IPR013780">
    <property type="entry name" value="Glyco_hydro_b"/>
</dbReference>
<gene>
    <name evidence="2" type="ORF">AKO1_000918</name>
</gene>
<evidence type="ECO:0000313" key="3">
    <source>
        <dbReference type="Proteomes" id="UP001431209"/>
    </source>
</evidence>
<dbReference type="PANTHER" id="PTHR42767">
    <property type="entry name" value="ENDO-BETA-1,6-GALACTANASE"/>
    <property type="match status" value="1"/>
</dbReference>
<comment type="caution">
    <text evidence="2">The sequence shown here is derived from an EMBL/GenBank/DDBJ whole genome shotgun (WGS) entry which is preliminary data.</text>
</comment>
<dbReference type="Pfam" id="PF14587">
    <property type="entry name" value="Glyco_hydr_30_2"/>
    <property type="match status" value="1"/>
</dbReference>
<dbReference type="InterPro" id="IPR017853">
    <property type="entry name" value="GH"/>
</dbReference>
<dbReference type="InterPro" id="IPR039743">
    <property type="entry name" value="6GAL/EXGAL"/>
</dbReference>
<dbReference type="InterPro" id="IPR039514">
    <property type="entry name" value="6GAL-like"/>
</dbReference>
<evidence type="ECO:0000259" key="1">
    <source>
        <dbReference type="Pfam" id="PF14587"/>
    </source>
</evidence>
<dbReference type="Gene3D" id="3.20.20.80">
    <property type="entry name" value="Glycosidases"/>
    <property type="match status" value="1"/>
</dbReference>
<proteinExistence type="predicted"/>
<keyword evidence="3" id="KW-1185">Reference proteome</keyword>
<dbReference type="PANTHER" id="PTHR42767:SF1">
    <property type="entry name" value="ENDO-BETA-1,6-GALACTANASE-LIKE DOMAIN-CONTAINING PROTEIN"/>
    <property type="match status" value="1"/>
</dbReference>
<reference evidence="2 3" key="1">
    <citation type="submission" date="2024-03" db="EMBL/GenBank/DDBJ databases">
        <title>The Acrasis kona genome and developmental transcriptomes reveal deep origins of eukaryotic multicellular pathways.</title>
        <authorList>
            <person name="Sheikh S."/>
            <person name="Fu C.-J."/>
            <person name="Brown M.W."/>
            <person name="Baldauf S.L."/>
        </authorList>
    </citation>
    <scope>NUCLEOTIDE SEQUENCE [LARGE SCALE GENOMIC DNA]</scope>
    <source>
        <strain evidence="2 3">ATCC MYA-3509</strain>
    </source>
</reference>
<protein>
    <recommendedName>
        <fullName evidence="1">Endo-beta-1,6-galactanase-like domain-containing protein</fullName>
    </recommendedName>
</protein>
<evidence type="ECO:0000313" key="2">
    <source>
        <dbReference type="EMBL" id="KAL0491439.1"/>
    </source>
</evidence>